<keyword evidence="2 8" id="KW-0479">Metal-binding</keyword>
<evidence type="ECO:0000256" key="1">
    <source>
        <dbReference type="ARBA" id="ARBA00010716"/>
    </source>
</evidence>
<dbReference type="Gene3D" id="3.20.20.140">
    <property type="entry name" value="Metal-dependent hydrolases"/>
    <property type="match status" value="1"/>
</dbReference>
<evidence type="ECO:0000256" key="4">
    <source>
        <dbReference type="ARBA" id="ARBA00023277"/>
    </source>
</evidence>
<evidence type="ECO:0000256" key="2">
    <source>
        <dbReference type="ARBA" id="ARBA00022723"/>
    </source>
</evidence>
<dbReference type="InterPro" id="IPR011059">
    <property type="entry name" value="Metal-dep_hydrolase_composite"/>
</dbReference>
<dbReference type="Pfam" id="PF01979">
    <property type="entry name" value="Amidohydro_1"/>
    <property type="match status" value="1"/>
</dbReference>
<dbReference type="CDD" id="cd00854">
    <property type="entry name" value="NagA"/>
    <property type="match status" value="1"/>
</dbReference>
<accession>A0A6N2RN70</accession>
<evidence type="ECO:0000256" key="5">
    <source>
        <dbReference type="PIRNR" id="PIRNR038994"/>
    </source>
</evidence>
<feature type="binding site" evidence="8">
    <location>
        <position position="210"/>
    </location>
    <ligand>
        <name>Zn(2+)</name>
        <dbReference type="ChEBI" id="CHEBI:29105"/>
    </ligand>
</feature>
<dbReference type="SUPFAM" id="SSF51556">
    <property type="entry name" value="Metallo-dependent hydrolases"/>
    <property type="match status" value="1"/>
</dbReference>
<evidence type="ECO:0000256" key="6">
    <source>
        <dbReference type="PIRSR" id="PIRSR038994-1"/>
    </source>
</evidence>
<dbReference type="InterPro" id="IPR006680">
    <property type="entry name" value="Amidohydro-rel"/>
</dbReference>
<keyword evidence="3 5" id="KW-0378">Hydrolase</keyword>
<dbReference type="Gene3D" id="2.30.40.10">
    <property type="entry name" value="Urease, subunit C, domain 1"/>
    <property type="match status" value="1"/>
</dbReference>
<feature type="active site" description="Proton donor/acceptor" evidence="6">
    <location>
        <position position="268"/>
    </location>
</feature>
<dbReference type="PANTHER" id="PTHR11113:SF14">
    <property type="entry name" value="N-ACETYLGLUCOSAMINE-6-PHOSPHATE DEACETYLASE"/>
    <property type="match status" value="1"/>
</dbReference>
<feature type="binding site" evidence="7">
    <location>
        <position position="135"/>
    </location>
    <ligand>
        <name>substrate</name>
    </ligand>
</feature>
<comment type="cofactor">
    <cofactor evidence="8">
        <name>a divalent metal cation</name>
        <dbReference type="ChEBI" id="CHEBI:60240"/>
    </cofactor>
    <text evidence="8">Binds 1 divalent metal cation per subunit.</text>
</comment>
<dbReference type="GO" id="GO:0008448">
    <property type="term" value="F:N-acetylglucosamine-6-phosphate deacetylase activity"/>
    <property type="evidence" value="ECO:0007669"/>
    <property type="project" value="UniProtKB-EC"/>
</dbReference>
<dbReference type="AlphaFoldDB" id="A0A6N2RN70"/>
<dbReference type="EMBL" id="CACRSY010000005">
    <property type="protein sequence ID" value="VYS81040.1"/>
    <property type="molecule type" value="Genomic_DNA"/>
</dbReference>
<feature type="binding site" evidence="7">
    <location>
        <begin position="301"/>
        <end position="303"/>
    </location>
    <ligand>
        <name>substrate</name>
    </ligand>
</feature>
<comment type="similarity">
    <text evidence="1 5">Belongs to the metallo-dependent hydrolases superfamily. NagA family.</text>
</comment>
<feature type="binding site" evidence="7">
    <location>
        <position position="245"/>
    </location>
    <ligand>
        <name>substrate</name>
    </ligand>
</feature>
<feature type="binding site" evidence="7">
    <location>
        <begin position="213"/>
        <end position="214"/>
    </location>
    <ligand>
        <name>substrate</name>
    </ligand>
</feature>
<dbReference type="NCBIfam" id="TIGR00221">
    <property type="entry name" value="nagA"/>
    <property type="match status" value="1"/>
</dbReference>
<dbReference type="EC" id="3.5.1.25" evidence="10"/>
<feature type="domain" description="Amidohydrolase-related" evidence="9">
    <location>
        <begin position="47"/>
        <end position="365"/>
    </location>
</feature>
<dbReference type="PIRSF" id="PIRSF038994">
    <property type="entry name" value="NagA"/>
    <property type="match status" value="1"/>
</dbReference>
<feature type="binding site" evidence="8">
    <location>
        <position position="124"/>
    </location>
    <ligand>
        <name>Zn(2+)</name>
        <dbReference type="ChEBI" id="CHEBI:29105"/>
    </ligand>
</feature>
<dbReference type="InterPro" id="IPR032466">
    <property type="entry name" value="Metal_Hydrolase"/>
</dbReference>
<reference evidence="10" key="1">
    <citation type="submission" date="2019-11" db="EMBL/GenBank/DDBJ databases">
        <authorList>
            <person name="Feng L."/>
        </authorList>
    </citation>
    <scope>NUCLEOTIDE SEQUENCE</scope>
    <source>
        <strain evidence="10">BhanseniiLFYP23</strain>
    </source>
</reference>
<organism evidence="10">
    <name type="scientific">Blautia hansenii</name>
    <name type="common">Ruminococcus hansenii</name>
    <dbReference type="NCBI Taxonomy" id="1322"/>
    <lineage>
        <taxon>Bacteria</taxon>
        <taxon>Bacillati</taxon>
        <taxon>Bacillota</taxon>
        <taxon>Clostridia</taxon>
        <taxon>Lachnospirales</taxon>
        <taxon>Lachnospiraceae</taxon>
        <taxon>Blautia</taxon>
    </lineage>
</organism>
<dbReference type="InterPro" id="IPR003764">
    <property type="entry name" value="GlcNAc_6-P_deAcase"/>
</dbReference>
<gene>
    <name evidence="10" type="primary">nagA_2</name>
    <name evidence="10" type="ORF">BHLFYP23_01656</name>
</gene>
<sequence length="367" mass="39833">MIIKNGFVFQEDGTFLQKDLYVENDRIVASEAEVTDKTVIDASGLKVIPGLVDVHSHGAKGHDFCDADPEGLKVILQYEKEHGITSYCPTSMTLAKDQLMDIFATATKVEPSKELAHIIGVNMEGPLIDIKKKGAQAGEYISVPDASFFRKCNEASGNQIRLVTLAPNVDKAFDFIQEVKDEVVISIGHTTANYECAKKAMDMGAKHVTHLYNAMPPFAHRDPGVVGAACDTPDCMVELICDGFHIHPATIRTTFKMFGDERVVLISDSMMATGMPNGKYELGGQEVTMTDCFAALSDGTIAGSATNLFDCMKKAMEFGIPEATAIFAATRNPAKSIGVYEKVGSLTPGKYADIVLVNDNYEIQQVI</sequence>
<keyword evidence="4 5" id="KW-0119">Carbohydrate metabolism</keyword>
<dbReference type="SUPFAM" id="SSF51338">
    <property type="entry name" value="Composite domain of metallo-dependent hydrolases"/>
    <property type="match status" value="1"/>
</dbReference>
<proteinExistence type="inferred from homology"/>
<dbReference type="GO" id="GO:0046872">
    <property type="term" value="F:metal ion binding"/>
    <property type="evidence" value="ECO:0007669"/>
    <property type="project" value="UniProtKB-KW"/>
</dbReference>
<name>A0A6N2RN70_BLAHA</name>
<evidence type="ECO:0000256" key="8">
    <source>
        <dbReference type="PIRSR" id="PIRSR038994-3"/>
    </source>
</evidence>
<evidence type="ECO:0000256" key="3">
    <source>
        <dbReference type="ARBA" id="ARBA00022801"/>
    </source>
</evidence>
<dbReference type="GO" id="GO:0006046">
    <property type="term" value="P:N-acetylglucosamine catabolic process"/>
    <property type="evidence" value="ECO:0007669"/>
    <property type="project" value="TreeGrafter"/>
</dbReference>
<evidence type="ECO:0000259" key="9">
    <source>
        <dbReference type="Pfam" id="PF01979"/>
    </source>
</evidence>
<dbReference type="RefSeq" id="WP_156341904.1">
    <property type="nucleotide sequence ID" value="NZ_CACRSY010000005.1"/>
</dbReference>
<dbReference type="PANTHER" id="PTHR11113">
    <property type="entry name" value="N-ACETYLGLUCOSAMINE-6-PHOSPHATE DEACETYLASE"/>
    <property type="match status" value="1"/>
</dbReference>
<evidence type="ECO:0000313" key="10">
    <source>
        <dbReference type="EMBL" id="VYS81040.1"/>
    </source>
</evidence>
<feature type="binding site" evidence="7">
    <location>
        <position position="221"/>
    </location>
    <ligand>
        <name>substrate</name>
    </ligand>
</feature>
<protein>
    <submittedName>
        <fullName evidence="10">N-acetylglucosamine-6-phosphate deacetylase</fullName>
        <ecNumber evidence="10">3.5.1.25</ecNumber>
    </submittedName>
</protein>
<feature type="binding site" evidence="8">
    <location>
        <position position="189"/>
    </location>
    <ligand>
        <name>Zn(2+)</name>
        <dbReference type="ChEBI" id="CHEBI:29105"/>
    </ligand>
</feature>
<evidence type="ECO:0000256" key="7">
    <source>
        <dbReference type="PIRSR" id="PIRSR038994-2"/>
    </source>
</evidence>